<keyword evidence="3" id="KW-1185">Reference proteome</keyword>
<accession>A0A314YPN4</accession>
<keyword evidence="1" id="KW-0472">Membrane</keyword>
<proteinExistence type="predicted"/>
<evidence type="ECO:0000313" key="2">
    <source>
        <dbReference type="EMBL" id="PQQ10152.1"/>
    </source>
</evidence>
<feature type="transmembrane region" description="Helical" evidence="1">
    <location>
        <begin position="39"/>
        <end position="59"/>
    </location>
</feature>
<sequence>MELGGEMRPNLLQVLELSRLEFAVSAQVLTIEDLEGCGWILPSVFMGFLAAGALGFFAVEALECCKYVARIVAARALKLARLVLMELERLKPETM</sequence>
<name>A0A314YPN4_PRUYE</name>
<protein>
    <submittedName>
        <fullName evidence="2">Uncharacterized protein</fullName>
    </submittedName>
</protein>
<dbReference type="Proteomes" id="UP000250321">
    <property type="component" value="Unassembled WGS sequence"/>
</dbReference>
<comment type="caution">
    <text evidence="2">The sequence shown here is derived from an EMBL/GenBank/DDBJ whole genome shotgun (WGS) entry which is preliminary data.</text>
</comment>
<gene>
    <name evidence="2" type="ORF">Pyn_32329</name>
</gene>
<keyword evidence="1" id="KW-0812">Transmembrane</keyword>
<keyword evidence="1" id="KW-1133">Transmembrane helix</keyword>
<dbReference type="AlphaFoldDB" id="A0A314YPN4"/>
<evidence type="ECO:0000256" key="1">
    <source>
        <dbReference type="SAM" id="Phobius"/>
    </source>
</evidence>
<dbReference type="EMBL" id="PJQY01000541">
    <property type="protein sequence ID" value="PQQ10152.1"/>
    <property type="molecule type" value="Genomic_DNA"/>
</dbReference>
<evidence type="ECO:0000313" key="3">
    <source>
        <dbReference type="Proteomes" id="UP000250321"/>
    </source>
</evidence>
<organism evidence="2 3">
    <name type="scientific">Prunus yedoensis var. nudiflora</name>
    <dbReference type="NCBI Taxonomy" id="2094558"/>
    <lineage>
        <taxon>Eukaryota</taxon>
        <taxon>Viridiplantae</taxon>
        <taxon>Streptophyta</taxon>
        <taxon>Embryophyta</taxon>
        <taxon>Tracheophyta</taxon>
        <taxon>Spermatophyta</taxon>
        <taxon>Magnoliopsida</taxon>
        <taxon>eudicotyledons</taxon>
        <taxon>Gunneridae</taxon>
        <taxon>Pentapetalae</taxon>
        <taxon>rosids</taxon>
        <taxon>fabids</taxon>
        <taxon>Rosales</taxon>
        <taxon>Rosaceae</taxon>
        <taxon>Amygdaloideae</taxon>
        <taxon>Amygdaleae</taxon>
        <taxon>Prunus</taxon>
    </lineage>
</organism>
<reference evidence="2 3" key="1">
    <citation type="submission" date="2018-02" db="EMBL/GenBank/DDBJ databases">
        <title>Draft genome of wild Prunus yedoensis var. nudiflora.</title>
        <authorList>
            <person name="Baek S."/>
            <person name="Kim J.-H."/>
            <person name="Choi K."/>
            <person name="Kim G.-B."/>
            <person name="Cho A."/>
            <person name="Jang H."/>
            <person name="Shin C.-H."/>
            <person name="Yu H.-J."/>
            <person name="Mun J.-H."/>
        </authorList>
    </citation>
    <scope>NUCLEOTIDE SEQUENCE [LARGE SCALE GENOMIC DNA]</scope>
    <source>
        <strain evidence="3">cv. Jeju island</strain>
        <tissue evidence="2">Leaf</tissue>
    </source>
</reference>